<accession>A0A6G0TV56</accession>
<proteinExistence type="predicted"/>
<dbReference type="AlphaFoldDB" id="A0A6G0TV56"/>
<name>A0A6G0TV56_APHGL</name>
<reference evidence="1 2" key="1">
    <citation type="submission" date="2019-08" db="EMBL/GenBank/DDBJ databases">
        <title>The genome of the soybean aphid Biotype 1, its phylome, world population structure and adaptation to the North American continent.</title>
        <authorList>
            <person name="Giordano R."/>
            <person name="Donthu R.K."/>
            <person name="Hernandez A.G."/>
            <person name="Wright C.L."/>
            <person name="Zimin A.V."/>
        </authorList>
    </citation>
    <scope>NUCLEOTIDE SEQUENCE [LARGE SCALE GENOMIC DNA]</scope>
    <source>
        <tissue evidence="1">Whole aphids</tissue>
    </source>
</reference>
<gene>
    <name evidence="1" type="ORF">AGLY_006114</name>
</gene>
<organism evidence="1 2">
    <name type="scientific">Aphis glycines</name>
    <name type="common">Soybean aphid</name>
    <dbReference type="NCBI Taxonomy" id="307491"/>
    <lineage>
        <taxon>Eukaryota</taxon>
        <taxon>Metazoa</taxon>
        <taxon>Ecdysozoa</taxon>
        <taxon>Arthropoda</taxon>
        <taxon>Hexapoda</taxon>
        <taxon>Insecta</taxon>
        <taxon>Pterygota</taxon>
        <taxon>Neoptera</taxon>
        <taxon>Paraneoptera</taxon>
        <taxon>Hemiptera</taxon>
        <taxon>Sternorrhyncha</taxon>
        <taxon>Aphidomorpha</taxon>
        <taxon>Aphidoidea</taxon>
        <taxon>Aphididae</taxon>
        <taxon>Aphidini</taxon>
        <taxon>Aphis</taxon>
        <taxon>Aphis</taxon>
    </lineage>
</organism>
<dbReference type="EMBL" id="VYZN01000017">
    <property type="protein sequence ID" value="KAE9538142.1"/>
    <property type="molecule type" value="Genomic_DNA"/>
</dbReference>
<comment type="caution">
    <text evidence="1">The sequence shown here is derived from an EMBL/GenBank/DDBJ whole genome shotgun (WGS) entry which is preliminary data.</text>
</comment>
<dbReference type="Proteomes" id="UP000475862">
    <property type="component" value="Unassembled WGS sequence"/>
</dbReference>
<keyword evidence="2" id="KW-1185">Reference proteome</keyword>
<evidence type="ECO:0000313" key="2">
    <source>
        <dbReference type="Proteomes" id="UP000475862"/>
    </source>
</evidence>
<protein>
    <submittedName>
        <fullName evidence="1">Uncharacterized protein</fullName>
    </submittedName>
</protein>
<sequence length="172" mass="20352">MSKERKSYATRLNLNLLFNQWTADDSRHRKSDTYKQNKTLSPRTIIVCTEKSFAIFINKYLKLTYCKVSPLDSIDSYMGTMTKHSITVDNEVPAQFYSTGVTEHTRKLRKQLSHIRIWNVCVTGKDDNSDNILSFPLLSLQHELLKTQCRYKFLIYSFVKKRFLKIFLTWYT</sequence>
<evidence type="ECO:0000313" key="1">
    <source>
        <dbReference type="EMBL" id="KAE9538142.1"/>
    </source>
</evidence>